<organism evidence="2">
    <name type="scientific">Setaria italica</name>
    <name type="common">Foxtail millet</name>
    <name type="synonym">Panicum italicum</name>
    <dbReference type="NCBI Taxonomy" id="4555"/>
    <lineage>
        <taxon>Eukaryota</taxon>
        <taxon>Viridiplantae</taxon>
        <taxon>Streptophyta</taxon>
        <taxon>Embryophyta</taxon>
        <taxon>Tracheophyta</taxon>
        <taxon>Spermatophyta</taxon>
        <taxon>Magnoliopsida</taxon>
        <taxon>Liliopsida</taxon>
        <taxon>Poales</taxon>
        <taxon>Poaceae</taxon>
        <taxon>PACMAD clade</taxon>
        <taxon>Panicoideae</taxon>
        <taxon>Panicodae</taxon>
        <taxon>Paniceae</taxon>
        <taxon>Cenchrinae</taxon>
        <taxon>Setaria</taxon>
    </lineage>
</organism>
<accession>A0A368S7N1</accession>
<sequence length="306" mass="32618">MVATVLEKNQPAAVLAISTANPANCVLQEFPDWYFRVTRSDHLAKLKAKMKRMCDNSGIRKRHLHHTEEMTGSHPGFLDLAVPSLGAPMRITDDAVPELAAAAAAKAIAEWGRPAADITHLSSSAPTPAPSRRARTSAWRCSTASAPPCSAPCSTSTVAPRAAARSASRIHRREQPRRAVSADVSVSAFSAPDEVHLDVDGAGAVIIGAQPVTDVERVAFHMVAAAQATLPGTDHAVSIRLGESGVEYHMSAELSGLSGAWWMRWRPWASLEAAAGMASSEQLTHLPSTLFYPVLNLPMTKGDVPR</sequence>
<dbReference type="OrthoDB" id="1500228at2759"/>
<dbReference type="GO" id="GO:0016747">
    <property type="term" value="F:acyltransferase activity, transferring groups other than amino-acyl groups"/>
    <property type="evidence" value="ECO:0007669"/>
    <property type="project" value="InterPro"/>
</dbReference>
<reference evidence="2" key="1">
    <citation type="journal article" date="2012" name="Nat. Biotechnol.">
        <title>Reference genome sequence of the model plant Setaria.</title>
        <authorList>
            <person name="Bennetzen J.L."/>
            <person name="Schmutz J."/>
            <person name="Wang H."/>
            <person name="Percifield R."/>
            <person name="Hawkins J."/>
            <person name="Pontaroli A.C."/>
            <person name="Estep M."/>
            <person name="Feng L."/>
            <person name="Vaughn J.N."/>
            <person name="Grimwood J."/>
            <person name="Jenkins J."/>
            <person name="Barry K."/>
            <person name="Lindquist E."/>
            <person name="Hellsten U."/>
            <person name="Deshpande S."/>
            <person name="Wang X."/>
            <person name="Wu X."/>
            <person name="Mitros T."/>
            <person name="Triplett J."/>
            <person name="Yang X."/>
            <person name="Ye C.Y."/>
            <person name="Mauro-Herrera M."/>
            <person name="Wang L."/>
            <person name="Li P."/>
            <person name="Sharma M."/>
            <person name="Sharma R."/>
            <person name="Ronald P.C."/>
            <person name="Panaud O."/>
            <person name="Kellogg E.A."/>
            <person name="Brutnell T.P."/>
            <person name="Doust A.N."/>
            <person name="Tuskan G.A."/>
            <person name="Rokhsar D."/>
            <person name="Devos K.M."/>
        </authorList>
    </citation>
    <scope>NUCLEOTIDE SEQUENCE [LARGE SCALE GENOMIC DNA]</scope>
    <source>
        <strain evidence="2">Yugu1</strain>
    </source>
</reference>
<gene>
    <name evidence="2" type="ORF">SETIT_8G140000v2</name>
</gene>
<dbReference type="STRING" id="4555.A0A368S7N1"/>
<proteinExistence type="predicted"/>
<reference evidence="2" key="2">
    <citation type="submission" date="2015-07" db="EMBL/GenBank/DDBJ databases">
        <authorList>
            <person name="Noorani M."/>
        </authorList>
    </citation>
    <scope>NUCLEOTIDE SEQUENCE</scope>
    <source>
        <strain evidence="2">Yugu1</strain>
    </source>
</reference>
<dbReference type="PANTHER" id="PTHR11877:SF47">
    <property type="entry name" value="OS11G0529900 PROTEIN"/>
    <property type="match status" value="1"/>
</dbReference>
<dbReference type="InterPro" id="IPR011141">
    <property type="entry name" value="Polyketide_synthase_type-III"/>
</dbReference>
<evidence type="ECO:0000259" key="1">
    <source>
        <dbReference type="Pfam" id="PF00195"/>
    </source>
</evidence>
<name>A0A368S7N1_SETIT</name>
<dbReference type="Pfam" id="PF00195">
    <property type="entry name" value="Chal_sti_synt_N"/>
    <property type="match status" value="1"/>
</dbReference>
<dbReference type="InterPro" id="IPR016039">
    <property type="entry name" value="Thiolase-like"/>
</dbReference>
<dbReference type="SUPFAM" id="SSF53901">
    <property type="entry name" value="Thiolase-like"/>
    <property type="match status" value="1"/>
</dbReference>
<dbReference type="PANTHER" id="PTHR11877">
    <property type="entry name" value="HYDROXYMETHYLGLUTARYL-COA SYNTHASE"/>
    <property type="match status" value="1"/>
</dbReference>
<feature type="domain" description="Chalcone/stilbene synthase N-terminal" evidence="1">
    <location>
        <begin position="9"/>
        <end position="121"/>
    </location>
</feature>
<dbReference type="EMBL" id="CM003535">
    <property type="protein sequence ID" value="RCV38408.1"/>
    <property type="molecule type" value="Genomic_DNA"/>
</dbReference>
<dbReference type="InterPro" id="IPR001099">
    <property type="entry name" value="Chalcone/stilbene_synt_N"/>
</dbReference>
<protein>
    <recommendedName>
        <fullName evidence="1">Chalcone/stilbene synthase N-terminal domain-containing protein</fullName>
    </recommendedName>
</protein>
<dbReference type="AlphaFoldDB" id="A0A368S7N1"/>
<evidence type="ECO:0000313" key="2">
    <source>
        <dbReference type="EMBL" id="RCV38408.1"/>
    </source>
</evidence>
<dbReference type="Gene3D" id="3.40.47.10">
    <property type="match status" value="1"/>
</dbReference>